<keyword evidence="2" id="KW-1185">Reference proteome</keyword>
<dbReference type="Proteomes" id="UP000184368">
    <property type="component" value="Unassembled WGS sequence"/>
</dbReference>
<gene>
    <name evidence="1" type="ORF">SAMN05444008_102400</name>
</gene>
<protein>
    <submittedName>
        <fullName evidence="1">Uncharacterized protein</fullName>
    </submittedName>
</protein>
<accession>A0A1M4VVN2</accession>
<reference evidence="1 2" key="1">
    <citation type="submission" date="2016-11" db="EMBL/GenBank/DDBJ databases">
        <authorList>
            <person name="Jaros S."/>
            <person name="Januszkiewicz K."/>
            <person name="Wedrychowicz H."/>
        </authorList>
    </citation>
    <scope>NUCLEOTIDE SEQUENCE [LARGE SCALE GENOMIC DNA]</scope>
    <source>
        <strain evidence="1 2">DSM 26897</strain>
    </source>
</reference>
<evidence type="ECO:0000313" key="2">
    <source>
        <dbReference type="Proteomes" id="UP000184368"/>
    </source>
</evidence>
<proteinExistence type="predicted"/>
<sequence length="79" mass="9031">MLQPMNMDDVQLVFPDLSSIIRFLLIERISGTEVLSRECTITGDFTDDQIFQACSKYGAQVVFSYVPIQEDSGEFWMTI</sequence>
<name>A0A1M4VVN2_9BACT</name>
<dbReference type="AlphaFoldDB" id="A0A1M4VVN2"/>
<dbReference type="EMBL" id="FQUO01000002">
    <property type="protein sequence ID" value="SHE73046.1"/>
    <property type="molecule type" value="Genomic_DNA"/>
</dbReference>
<evidence type="ECO:0000313" key="1">
    <source>
        <dbReference type="EMBL" id="SHE73046.1"/>
    </source>
</evidence>
<organism evidence="1 2">
    <name type="scientific">Cnuella takakiae</name>
    <dbReference type="NCBI Taxonomy" id="1302690"/>
    <lineage>
        <taxon>Bacteria</taxon>
        <taxon>Pseudomonadati</taxon>
        <taxon>Bacteroidota</taxon>
        <taxon>Chitinophagia</taxon>
        <taxon>Chitinophagales</taxon>
        <taxon>Chitinophagaceae</taxon>
        <taxon>Cnuella</taxon>
    </lineage>
</organism>